<feature type="transmembrane region" description="Helical" evidence="7">
    <location>
        <begin position="501"/>
        <end position="526"/>
    </location>
</feature>
<feature type="transmembrane region" description="Helical" evidence="7">
    <location>
        <begin position="538"/>
        <end position="559"/>
    </location>
</feature>
<evidence type="ECO:0000256" key="4">
    <source>
        <dbReference type="ARBA" id="ARBA00022989"/>
    </source>
</evidence>
<organism evidence="8 9">
    <name type="scientific">Paramecium octaurelia</name>
    <dbReference type="NCBI Taxonomy" id="43137"/>
    <lineage>
        <taxon>Eukaryota</taxon>
        <taxon>Sar</taxon>
        <taxon>Alveolata</taxon>
        <taxon>Ciliophora</taxon>
        <taxon>Intramacronucleata</taxon>
        <taxon>Oligohymenophorea</taxon>
        <taxon>Peniculida</taxon>
        <taxon>Parameciidae</taxon>
        <taxon>Paramecium</taxon>
    </lineage>
</organism>
<feature type="transmembrane region" description="Helical" evidence="7">
    <location>
        <begin position="293"/>
        <end position="315"/>
    </location>
</feature>
<keyword evidence="4 7" id="KW-1133">Transmembrane helix</keyword>
<name>A0A8S1XTB4_PAROT</name>
<keyword evidence="6" id="KW-0325">Glycoprotein</keyword>
<feature type="transmembrane region" description="Helical" evidence="7">
    <location>
        <begin position="183"/>
        <end position="204"/>
    </location>
</feature>
<evidence type="ECO:0000256" key="1">
    <source>
        <dbReference type="ARBA" id="ARBA00004141"/>
    </source>
</evidence>
<evidence type="ECO:0000256" key="2">
    <source>
        <dbReference type="ARBA" id="ARBA00007168"/>
    </source>
</evidence>
<dbReference type="PANTHER" id="PTHR12385">
    <property type="entry name" value="CHOLINE TRANSPORTER-LIKE (SLC FAMILY 44)"/>
    <property type="match status" value="1"/>
</dbReference>
<evidence type="ECO:0000256" key="3">
    <source>
        <dbReference type="ARBA" id="ARBA00022692"/>
    </source>
</evidence>
<feature type="transmembrane region" description="Helical" evidence="7">
    <location>
        <begin position="360"/>
        <end position="379"/>
    </location>
</feature>
<evidence type="ECO:0000313" key="8">
    <source>
        <dbReference type="EMBL" id="CAD8204469.1"/>
    </source>
</evidence>
<reference evidence="8" key="1">
    <citation type="submission" date="2021-01" db="EMBL/GenBank/DDBJ databases">
        <authorList>
            <consortium name="Genoscope - CEA"/>
            <person name="William W."/>
        </authorList>
    </citation>
    <scope>NUCLEOTIDE SEQUENCE</scope>
</reference>
<dbReference type="GO" id="GO:0022857">
    <property type="term" value="F:transmembrane transporter activity"/>
    <property type="evidence" value="ECO:0007669"/>
    <property type="project" value="UniProtKB-UniRule"/>
</dbReference>
<feature type="transmembrane region" description="Helical" evidence="7">
    <location>
        <begin position="252"/>
        <end position="272"/>
    </location>
</feature>
<dbReference type="OMA" id="MIYCAIT"/>
<evidence type="ECO:0000313" key="9">
    <source>
        <dbReference type="Proteomes" id="UP000683925"/>
    </source>
</evidence>
<feature type="transmembrane region" description="Helical" evidence="7">
    <location>
        <begin position="55"/>
        <end position="75"/>
    </location>
</feature>
<evidence type="ECO:0000256" key="5">
    <source>
        <dbReference type="ARBA" id="ARBA00023136"/>
    </source>
</evidence>
<feature type="transmembrane region" description="Helical" evidence="7">
    <location>
        <begin position="404"/>
        <end position="422"/>
    </location>
</feature>
<gene>
    <name evidence="8" type="ORF">POCTA_138.1.T1330001</name>
</gene>
<keyword evidence="3 7" id="KW-0812">Transmembrane</keyword>
<dbReference type="InterPro" id="IPR007603">
    <property type="entry name" value="Choline_transptr-like"/>
</dbReference>
<accession>A0A8S1XTB4</accession>
<dbReference type="OrthoDB" id="420519at2759"/>
<evidence type="ECO:0000256" key="7">
    <source>
        <dbReference type="RuleBase" id="RU368066"/>
    </source>
</evidence>
<sequence length="596" mass="67856">MLSDSFLEKQSRHVRVQVQEEYEYPEQDVNFKGQYLSTELKNGPIEIREFKNINCIILFFLIWVLMIYCAITAWGKGNIYDIYMPYDCMQRQCGRGITKDYPNVYILSELEYYCVSHCPKISEVGLELPCYQCSAKLAPYSAKLFFTLCVPPKNEDPIYQFLVNKINNVGDTQEYYAIIQETWPIILACAGIGFIISVIVLLLVSFEAGCVVWGMVALIISLVFGLAGTFYLSALGYIGGVKDEDTAKFLKICAYVTIIVGIAVIILVICLAKKVKQAIIILKAAGDFIRSEYQVIFVPLFMQFIIIGVMAYWVIFSALIFSTTSNEITTKNNPYVILNMDRITFCEILLYLFGMGWSVCFLNALTQFVICTCCCYWYYSHQGCSRKGTIKKGFRNGLTKNLGSLLYGGAILSFVWVIKYILQQFSRFYKWIFKIQKHIPYICYCCLYTKLCARFFDQFLKFLDENAYTLIALTGDDFCRSAVDAFYLDFRNSTRVMISQGLGVIFQYLGIIVIGVASASLCYFTVQHQTNVLDPLIPSLLVLFISGFIGSIFMSVYGYGVDTIMFCLIVDIEQNQNEGGPKSVPPVLKKYIIEEK</sequence>
<comment type="similarity">
    <text evidence="2 7">Belongs to the CTL (choline transporter-like) family.</text>
</comment>
<comment type="caution">
    <text evidence="8">The sequence shown here is derived from an EMBL/GenBank/DDBJ whole genome shotgun (WGS) entry which is preliminary data.</text>
</comment>
<feature type="transmembrane region" description="Helical" evidence="7">
    <location>
        <begin position="211"/>
        <end position="232"/>
    </location>
</feature>
<proteinExistence type="inferred from homology"/>
<dbReference type="EMBL" id="CAJJDP010000134">
    <property type="protein sequence ID" value="CAD8204469.1"/>
    <property type="molecule type" value="Genomic_DNA"/>
</dbReference>
<dbReference type="GO" id="GO:0005886">
    <property type="term" value="C:plasma membrane"/>
    <property type="evidence" value="ECO:0007669"/>
    <property type="project" value="UniProtKB-SubCell"/>
</dbReference>
<dbReference type="Proteomes" id="UP000683925">
    <property type="component" value="Unassembled WGS sequence"/>
</dbReference>
<keyword evidence="5 7" id="KW-0472">Membrane</keyword>
<dbReference type="PANTHER" id="PTHR12385:SF14">
    <property type="entry name" value="CHOLINE TRANSPORTER-LIKE 2"/>
    <property type="match status" value="1"/>
</dbReference>
<evidence type="ECO:0000256" key="6">
    <source>
        <dbReference type="ARBA" id="ARBA00023180"/>
    </source>
</evidence>
<keyword evidence="9" id="KW-1185">Reference proteome</keyword>
<dbReference type="Pfam" id="PF04515">
    <property type="entry name" value="Choline_transpo"/>
    <property type="match status" value="1"/>
</dbReference>
<comment type="function">
    <text evidence="7">Choline transporter.</text>
</comment>
<dbReference type="AlphaFoldDB" id="A0A8S1XTB4"/>
<protein>
    <recommendedName>
        <fullName evidence="7">Choline transporter-like protein</fullName>
    </recommendedName>
</protein>
<comment type="subcellular location">
    <subcellularLocation>
        <location evidence="7">Cell membrane</location>
        <topology evidence="7">Multi-pass membrane protein</topology>
    </subcellularLocation>
    <subcellularLocation>
        <location evidence="1">Membrane</location>
        <topology evidence="1">Multi-pass membrane protein</topology>
    </subcellularLocation>
</comment>